<evidence type="ECO:0000313" key="11">
    <source>
        <dbReference type="Proteomes" id="UP001174677"/>
    </source>
</evidence>
<comment type="subunit">
    <text evidence="3 8">Homodimer and heterodimers.</text>
</comment>
<dbReference type="InterPro" id="IPR006459">
    <property type="entry name" value="CASP/CASPL"/>
</dbReference>
<name>A0ABQ9KLF0_HEVBR</name>
<comment type="caution">
    <text evidence="10">The sequence shown here is derived from an EMBL/GenBank/DDBJ whole genome shotgun (WGS) entry which is preliminary data.</text>
</comment>
<organism evidence="10 11">
    <name type="scientific">Hevea brasiliensis</name>
    <name type="common">Para rubber tree</name>
    <name type="synonym">Siphonia brasiliensis</name>
    <dbReference type="NCBI Taxonomy" id="3981"/>
    <lineage>
        <taxon>Eukaryota</taxon>
        <taxon>Viridiplantae</taxon>
        <taxon>Streptophyta</taxon>
        <taxon>Embryophyta</taxon>
        <taxon>Tracheophyta</taxon>
        <taxon>Spermatophyta</taxon>
        <taxon>Magnoliopsida</taxon>
        <taxon>eudicotyledons</taxon>
        <taxon>Gunneridae</taxon>
        <taxon>Pentapetalae</taxon>
        <taxon>rosids</taxon>
        <taxon>fabids</taxon>
        <taxon>Malpighiales</taxon>
        <taxon>Euphorbiaceae</taxon>
        <taxon>Crotonoideae</taxon>
        <taxon>Micrandreae</taxon>
        <taxon>Hevea</taxon>
    </lineage>
</organism>
<comment type="similarity">
    <text evidence="2 8">Belongs to the Casparian strip membrane proteins (CASP) family.</text>
</comment>
<feature type="transmembrane region" description="Helical" evidence="8">
    <location>
        <begin position="108"/>
        <end position="130"/>
    </location>
</feature>
<evidence type="ECO:0000256" key="7">
    <source>
        <dbReference type="ARBA" id="ARBA00023136"/>
    </source>
</evidence>
<dbReference type="Proteomes" id="UP001174677">
    <property type="component" value="Chromosome 17"/>
</dbReference>
<proteinExistence type="inferred from homology"/>
<keyword evidence="4 8" id="KW-1003">Cell membrane</keyword>
<keyword evidence="7 8" id="KW-0472">Membrane</keyword>
<dbReference type="PANTHER" id="PTHR36488">
    <property type="entry name" value="CASP-LIKE PROTEIN 1U1"/>
    <property type="match status" value="1"/>
</dbReference>
<dbReference type="NCBIfam" id="TIGR01569">
    <property type="entry name" value="A_tha_TIGR01569"/>
    <property type="match status" value="1"/>
</dbReference>
<keyword evidence="5 8" id="KW-0812">Transmembrane</keyword>
<feature type="transmembrane region" description="Helical" evidence="8">
    <location>
        <begin position="20"/>
        <end position="43"/>
    </location>
</feature>
<gene>
    <name evidence="10" type="ORF">P3X46_030797</name>
</gene>
<sequence length="181" mass="20136">MENGEDKFPTSLPFKTQKLFIAAQICLRSFAIAATFAAAWLTLTNKESIHVGIFVVDARYSYSSAFRFFAFANVVVCAFSVLSLMFLFVVCRYGSNPAYFFFMFLNDLMMMCLVLAGCAAATAVGFVGKYGNSRSGWMPVCDHFGRFCHRGTISVTLSYLSLIFLLMLTITSASNSRQIQK</sequence>
<evidence type="ECO:0000256" key="4">
    <source>
        <dbReference type="ARBA" id="ARBA00022475"/>
    </source>
</evidence>
<comment type="subcellular location">
    <subcellularLocation>
        <location evidence="1 8">Cell membrane</location>
        <topology evidence="1 8">Multi-pass membrane protein</topology>
    </subcellularLocation>
</comment>
<reference evidence="10" key="1">
    <citation type="journal article" date="2023" name="Plant Biotechnol. J.">
        <title>Chromosome-level wild Hevea brasiliensis genome provides new tools for genomic-assisted breeding and valuable loci to elevate rubber yield.</title>
        <authorList>
            <person name="Cheng H."/>
            <person name="Song X."/>
            <person name="Hu Y."/>
            <person name="Wu T."/>
            <person name="Yang Q."/>
            <person name="An Z."/>
            <person name="Feng S."/>
            <person name="Deng Z."/>
            <person name="Wu W."/>
            <person name="Zeng X."/>
            <person name="Tu M."/>
            <person name="Wang X."/>
            <person name="Huang H."/>
        </authorList>
    </citation>
    <scope>NUCLEOTIDE SEQUENCE</scope>
    <source>
        <strain evidence="10">MT/VB/25A 57/8</strain>
    </source>
</reference>
<keyword evidence="11" id="KW-1185">Reference proteome</keyword>
<evidence type="ECO:0000256" key="1">
    <source>
        <dbReference type="ARBA" id="ARBA00004651"/>
    </source>
</evidence>
<protein>
    <recommendedName>
        <fullName evidence="8">CASP-like protein</fullName>
    </recommendedName>
</protein>
<keyword evidence="6 8" id="KW-1133">Transmembrane helix</keyword>
<dbReference type="InterPro" id="IPR044173">
    <property type="entry name" value="CASPL"/>
</dbReference>
<dbReference type="InterPro" id="IPR006702">
    <property type="entry name" value="CASP_dom"/>
</dbReference>
<evidence type="ECO:0000313" key="10">
    <source>
        <dbReference type="EMBL" id="KAJ9140115.1"/>
    </source>
</evidence>
<evidence type="ECO:0000256" key="3">
    <source>
        <dbReference type="ARBA" id="ARBA00011489"/>
    </source>
</evidence>
<evidence type="ECO:0000259" key="9">
    <source>
        <dbReference type="Pfam" id="PF04535"/>
    </source>
</evidence>
<evidence type="ECO:0000256" key="8">
    <source>
        <dbReference type="RuleBase" id="RU361233"/>
    </source>
</evidence>
<feature type="transmembrane region" description="Helical" evidence="8">
    <location>
        <begin position="151"/>
        <end position="170"/>
    </location>
</feature>
<dbReference type="Pfam" id="PF04535">
    <property type="entry name" value="CASP_dom"/>
    <property type="match status" value="1"/>
</dbReference>
<accession>A0ABQ9KLF0</accession>
<evidence type="ECO:0000256" key="5">
    <source>
        <dbReference type="ARBA" id="ARBA00022692"/>
    </source>
</evidence>
<evidence type="ECO:0000256" key="2">
    <source>
        <dbReference type="ARBA" id="ARBA00007651"/>
    </source>
</evidence>
<evidence type="ECO:0000256" key="6">
    <source>
        <dbReference type="ARBA" id="ARBA00022989"/>
    </source>
</evidence>
<dbReference type="EMBL" id="JARPOI010000017">
    <property type="protein sequence ID" value="KAJ9140115.1"/>
    <property type="molecule type" value="Genomic_DNA"/>
</dbReference>
<feature type="transmembrane region" description="Helical" evidence="8">
    <location>
        <begin position="64"/>
        <end position="88"/>
    </location>
</feature>
<dbReference type="PANTHER" id="PTHR36488:SF8">
    <property type="entry name" value="CASP-LIKE PROTEIN 1U1"/>
    <property type="match status" value="1"/>
</dbReference>
<feature type="domain" description="Casparian strip membrane protein" evidence="9">
    <location>
        <begin position="22"/>
        <end position="164"/>
    </location>
</feature>